<dbReference type="EMBL" id="NESQ01000199">
    <property type="protein sequence ID" value="PUU76151.1"/>
    <property type="molecule type" value="Genomic_DNA"/>
</dbReference>
<comment type="caution">
    <text evidence="2">The sequence shown here is derived from an EMBL/GenBank/DDBJ whole genome shotgun (WGS) entry which is preliminary data.</text>
</comment>
<dbReference type="Proteomes" id="UP000244722">
    <property type="component" value="Unassembled WGS sequence"/>
</dbReference>
<keyword evidence="3" id="KW-1185">Reference proteome</keyword>
<evidence type="ECO:0000259" key="1">
    <source>
        <dbReference type="Pfam" id="PF22936"/>
    </source>
</evidence>
<feature type="domain" description="Retrovirus-related Pol polyprotein from transposon TNT 1-94-like beta-barrel" evidence="1">
    <location>
        <begin position="197"/>
        <end position="262"/>
    </location>
</feature>
<gene>
    <name evidence="2" type="ORF">B9Z19DRAFT_1109642</name>
</gene>
<protein>
    <recommendedName>
        <fullName evidence="1">Retrovirus-related Pol polyprotein from transposon TNT 1-94-like beta-barrel domain-containing protein</fullName>
    </recommendedName>
</protein>
<dbReference type="Pfam" id="PF22936">
    <property type="entry name" value="Pol_BBD"/>
    <property type="match status" value="1"/>
</dbReference>
<reference evidence="2 3" key="1">
    <citation type="submission" date="2017-04" db="EMBL/GenBank/DDBJ databases">
        <title>Draft genome sequence of Tuber borchii Vittad., a whitish edible truffle.</title>
        <authorList>
            <consortium name="DOE Joint Genome Institute"/>
            <person name="Murat C."/>
            <person name="Kuo A."/>
            <person name="Barry K.W."/>
            <person name="Clum A."/>
            <person name="Dockter R.B."/>
            <person name="Fauchery L."/>
            <person name="Iotti M."/>
            <person name="Kohler A."/>
            <person name="Labutti K."/>
            <person name="Lindquist E.A."/>
            <person name="Lipzen A."/>
            <person name="Ohm R.A."/>
            <person name="Wang M."/>
            <person name="Grigoriev I.V."/>
            <person name="Zambonelli A."/>
            <person name="Martin F.M."/>
        </authorList>
    </citation>
    <scope>NUCLEOTIDE SEQUENCE [LARGE SCALE GENOMIC DNA]</scope>
    <source>
        <strain evidence="2 3">Tbo3840</strain>
    </source>
</reference>
<dbReference type="InterPro" id="IPR054722">
    <property type="entry name" value="PolX-like_BBD"/>
</dbReference>
<evidence type="ECO:0000313" key="3">
    <source>
        <dbReference type="Proteomes" id="UP000244722"/>
    </source>
</evidence>
<name>A0A2T6ZKZ1_TUBBO</name>
<dbReference type="AlphaFoldDB" id="A0A2T6ZKZ1"/>
<evidence type="ECO:0000313" key="2">
    <source>
        <dbReference type="EMBL" id="PUU76151.1"/>
    </source>
</evidence>
<accession>A0A2T6ZKZ1</accession>
<proteinExistence type="predicted"/>
<organism evidence="2 3">
    <name type="scientific">Tuber borchii</name>
    <name type="common">White truffle</name>
    <dbReference type="NCBI Taxonomy" id="42251"/>
    <lineage>
        <taxon>Eukaryota</taxon>
        <taxon>Fungi</taxon>
        <taxon>Dikarya</taxon>
        <taxon>Ascomycota</taxon>
        <taxon>Pezizomycotina</taxon>
        <taxon>Pezizomycetes</taxon>
        <taxon>Pezizales</taxon>
        <taxon>Tuberaceae</taxon>
        <taxon>Tuber</taxon>
    </lineage>
</organism>
<sequence length="264" mass="29267">MSYERNTYPATTPTDIETHFRCPAGGCAKLTTDNYSRWKADIKVLLTALRAIEIVLGTEEPPLGSNSVAAFTATDNQISEDAYIDKILTTVPETNYTIRDKVYGNLRDFRNVAYVVNAQLEYEKMKLLDDQCRKYQREVGVAAIAHAKTAHLQPIPASTYTTMKYSHDIESNKEDEFTVAHALIAGSTPSKHANSGWLIDSGASHNLCPDWFLFSKLSILSKPIPVYLGDGTSLPGIARGEIRLQLPSQRVLVVQAQLVPKLHT</sequence>